<keyword evidence="6" id="KW-0564">Palmitate</keyword>
<dbReference type="EnsemblMetazoa" id="PPA41287.1">
    <property type="protein sequence ID" value="PPA41287.1"/>
    <property type="gene ID" value="WBGene00279656"/>
</dbReference>
<keyword evidence="7" id="KW-0807">Transducer</keyword>
<reference evidence="11" key="2">
    <citation type="submission" date="2022-06" db="UniProtKB">
        <authorList>
            <consortium name="EnsemblMetazoa"/>
        </authorList>
    </citation>
    <scope>IDENTIFICATION</scope>
    <source>
        <strain evidence="11">PS312</strain>
    </source>
</reference>
<evidence type="ECO:0000256" key="3">
    <source>
        <dbReference type="ARBA" id="ARBA00022723"/>
    </source>
</evidence>
<dbReference type="CDD" id="cd00066">
    <property type="entry name" value="G-alpha"/>
    <property type="match status" value="1"/>
</dbReference>
<dbReference type="Gene3D" id="3.40.50.300">
    <property type="entry name" value="P-loop containing nucleotide triphosphate hydrolases"/>
    <property type="match status" value="1"/>
</dbReference>
<accession>A0A8R1UXJ9</accession>
<dbReference type="OrthoDB" id="5817230at2759"/>
<dbReference type="FunFam" id="3.40.50.300:FF:000692">
    <property type="entry name" value="Guanine nucleotide-binding protein subunit alpha"/>
    <property type="match status" value="1"/>
</dbReference>
<dbReference type="PANTHER" id="PTHR10218:SF302">
    <property type="entry name" value="GUANINE NUCLEOTIDE-BINDING PROTEIN ALPHA-5 SUBUNIT"/>
    <property type="match status" value="1"/>
</dbReference>
<evidence type="ECO:0000256" key="10">
    <source>
        <dbReference type="PIRSR" id="PIRSR601019-2"/>
    </source>
</evidence>
<dbReference type="PRINTS" id="PR00318">
    <property type="entry name" value="GPROTEINA"/>
</dbReference>
<evidence type="ECO:0000256" key="2">
    <source>
        <dbReference type="ARBA" id="ARBA00022707"/>
    </source>
</evidence>
<feature type="binding site" evidence="9">
    <location>
        <position position="336"/>
    </location>
    <ligand>
        <name>GTP</name>
        <dbReference type="ChEBI" id="CHEBI:37565"/>
    </ligand>
</feature>
<dbReference type="GO" id="GO:0005834">
    <property type="term" value="C:heterotrimeric G-protein complex"/>
    <property type="evidence" value="ECO:0000318"/>
    <property type="project" value="GO_Central"/>
</dbReference>
<feature type="binding site" evidence="9">
    <location>
        <begin position="195"/>
        <end position="201"/>
    </location>
    <ligand>
        <name>GTP</name>
        <dbReference type="ChEBI" id="CHEBI:37565"/>
    </ligand>
</feature>
<reference evidence="12" key="1">
    <citation type="journal article" date="2008" name="Nat. Genet.">
        <title>The Pristionchus pacificus genome provides a unique perspective on nematode lifestyle and parasitism.</title>
        <authorList>
            <person name="Dieterich C."/>
            <person name="Clifton S.W."/>
            <person name="Schuster L.N."/>
            <person name="Chinwalla A."/>
            <person name="Delehaunty K."/>
            <person name="Dinkelacker I."/>
            <person name="Fulton L."/>
            <person name="Fulton R."/>
            <person name="Godfrey J."/>
            <person name="Minx P."/>
            <person name="Mitreva M."/>
            <person name="Roeseler W."/>
            <person name="Tian H."/>
            <person name="Witte H."/>
            <person name="Yang S.P."/>
            <person name="Wilson R.K."/>
            <person name="Sommer R.J."/>
        </authorList>
    </citation>
    <scope>NUCLEOTIDE SEQUENCE [LARGE SCALE GENOMIC DNA]</scope>
    <source>
        <strain evidence="12">PS312</strain>
    </source>
</reference>
<dbReference type="Proteomes" id="UP000005239">
    <property type="component" value="Unassembled WGS sequence"/>
</dbReference>
<dbReference type="GO" id="GO:0007188">
    <property type="term" value="P:adenylate cyclase-modulating G protein-coupled receptor signaling pathway"/>
    <property type="evidence" value="ECO:0000318"/>
    <property type="project" value="GO_Central"/>
</dbReference>
<organism evidence="11 12">
    <name type="scientific">Pristionchus pacificus</name>
    <name type="common">Parasitic nematode worm</name>
    <dbReference type="NCBI Taxonomy" id="54126"/>
    <lineage>
        <taxon>Eukaryota</taxon>
        <taxon>Metazoa</taxon>
        <taxon>Ecdysozoa</taxon>
        <taxon>Nematoda</taxon>
        <taxon>Chromadorea</taxon>
        <taxon>Rhabditida</taxon>
        <taxon>Rhabditina</taxon>
        <taxon>Diplogasteromorpha</taxon>
        <taxon>Diplogasteroidea</taxon>
        <taxon>Neodiplogasteridae</taxon>
        <taxon>Pristionchus</taxon>
    </lineage>
</organism>
<evidence type="ECO:0000256" key="9">
    <source>
        <dbReference type="PIRSR" id="PIRSR601019-1"/>
    </source>
</evidence>
<feature type="binding site" evidence="10">
    <location>
        <position position="61"/>
    </location>
    <ligand>
        <name>Mg(2+)</name>
        <dbReference type="ChEBI" id="CHEBI:18420"/>
    </ligand>
</feature>
<dbReference type="Gene3D" id="1.10.400.10">
    <property type="entry name" value="GI Alpha 1, domain 2-like"/>
    <property type="match status" value="1"/>
</dbReference>
<evidence type="ECO:0000256" key="5">
    <source>
        <dbReference type="ARBA" id="ARBA00023134"/>
    </source>
</evidence>
<proteinExistence type="predicted"/>
<evidence type="ECO:0000256" key="1">
    <source>
        <dbReference type="ARBA" id="ARBA00011356"/>
    </source>
</evidence>
<sequence length="364" mass="41896">MKAGYQELKSIDPEEVTITVPNIVTQFAISTRIDRSLQKEKAENINRVNILLLGGADAGKSTIVKQMRILHMNGFSDYDMRHFHKYLRRNIFQANLTFQIFHEVALTLQENPSEVHSESEETLVSRFAENNKWFLEIGESQEVEYLLDFEKLKCVQSYLEYFPNYSSLPDNAQYYIPKLSSLLSPDYVPTAEDILHLRVPTTAVHEINFFFGPTKIRVVDVGGQRTYRKKWIHCFEGVSAVMFVASMAAYDQALEKVDALIKPVMHAEIFQILHDAAHAKKDIFSKKLPSHPLDKYFNGYYGKNADDASEFLKDYFLKRKSSRDKDRTIYSHYTCATNTKNVEFVFKAVCDIILKKNLAISGIS</sequence>
<dbReference type="GO" id="GO:0003924">
    <property type="term" value="F:GTPase activity"/>
    <property type="evidence" value="ECO:0000318"/>
    <property type="project" value="GO_Central"/>
</dbReference>
<protein>
    <submittedName>
        <fullName evidence="11">ADP ribosylation factor</fullName>
    </submittedName>
</protein>
<dbReference type="Pfam" id="PF00503">
    <property type="entry name" value="G-alpha"/>
    <property type="match status" value="2"/>
</dbReference>
<feature type="binding site" evidence="9">
    <location>
        <begin position="220"/>
        <end position="224"/>
    </location>
    <ligand>
        <name>GTP</name>
        <dbReference type="ChEBI" id="CHEBI:37565"/>
    </ligand>
</feature>
<comment type="subunit">
    <text evidence="1">G proteins are composed of 3 units; alpha, beta and gamma. The alpha chain contains the guanine nucleotide binding site.</text>
</comment>
<evidence type="ECO:0000256" key="6">
    <source>
        <dbReference type="ARBA" id="ARBA00023139"/>
    </source>
</evidence>
<evidence type="ECO:0000256" key="4">
    <source>
        <dbReference type="ARBA" id="ARBA00022741"/>
    </source>
</evidence>
<evidence type="ECO:0000313" key="11">
    <source>
        <dbReference type="EnsemblMetazoa" id="PPA41287.1"/>
    </source>
</evidence>
<dbReference type="GO" id="GO:0031683">
    <property type="term" value="F:G-protein beta/gamma-subunit complex binding"/>
    <property type="evidence" value="ECO:0000318"/>
    <property type="project" value="GO_Central"/>
</dbReference>
<keyword evidence="5 9" id="KW-0342">GTP-binding</keyword>
<feature type="binding site" evidence="10">
    <location>
        <position position="201"/>
    </location>
    <ligand>
        <name>Mg(2+)</name>
        <dbReference type="ChEBI" id="CHEBI:18420"/>
    </ligand>
</feature>
<evidence type="ECO:0000256" key="7">
    <source>
        <dbReference type="ARBA" id="ARBA00023224"/>
    </source>
</evidence>
<keyword evidence="12" id="KW-1185">Reference proteome</keyword>
<dbReference type="GO" id="GO:0001664">
    <property type="term" value="F:G protein-coupled receptor binding"/>
    <property type="evidence" value="ECO:0000318"/>
    <property type="project" value="GO_Central"/>
</dbReference>
<dbReference type="InterPro" id="IPR027417">
    <property type="entry name" value="P-loop_NTPase"/>
</dbReference>
<accession>A0A2A6CKM9</accession>
<evidence type="ECO:0000313" key="12">
    <source>
        <dbReference type="Proteomes" id="UP000005239"/>
    </source>
</evidence>
<name>A0A2A6CKM9_PRIPA</name>
<dbReference type="InterPro" id="IPR011025">
    <property type="entry name" value="GproteinA_insert"/>
</dbReference>
<dbReference type="SUPFAM" id="SSF47895">
    <property type="entry name" value="Transducin (alpha subunit), insertion domain"/>
    <property type="match status" value="1"/>
</dbReference>
<keyword evidence="4 9" id="KW-0547">Nucleotide-binding</keyword>
<dbReference type="AlphaFoldDB" id="A0A2A6CKM9"/>
<keyword evidence="8" id="KW-0449">Lipoprotein</keyword>
<dbReference type="GO" id="GO:0046872">
    <property type="term" value="F:metal ion binding"/>
    <property type="evidence" value="ECO:0007669"/>
    <property type="project" value="UniProtKB-KW"/>
</dbReference>
<dbReference type="PANTHER" id="PTHR10218">
    <property type="entry name" value="GTP-BINDING PROTEIN ALPHA SUBUNIT"/>
    <property type="match status" value="1"/>
</dbReference>
<dbReference type="FunFam" id="1.10.400.10:FF:000064">
    <property type="entry name" value="Uncharacterized protein"/>
    <property type="match status" value="1"/>
</dbReference>
<gene>
    <name evidence="11" type="primary">WBGene00279656</name>
</gene>
<dbReference type="SMART" id="SM00275">
    <property type="entry name" value="G_alpha"/>
    <property type="match status" value="1"/>
</dbReference>
<keyword evidence="3 10" id="KW-0479">Metal-binding</keyword>
<keyword evidence="10" id="KW-0460">Magnesium</keyword>
<dbReference type="GO" id="GO:0005525">
    <property type="term" value="F:GTP binding"/>
    <property type="evidence" value="ECO:0007669"/>
    <property type="project" value="UniProtKB-KW"/>
</dbReference>
<dbReference type="InterPro" id="IPR001019">
    <property type="entry name" value="Gprotein_alpha_su"/>
</dbReference>
<dbReference type="SUPFAM" id="SSF52540">
    <property type="entry name" value="P-loop containing nucleoside triphosphate hydrolases"/>
    <property type="match status" value="1"/>
</dbReference>
<dbReference type="PROSITE" id="PS51882">
    <property type="entry name" value="G_ALPHA"/>
    <property type="match status" value="1"/>
</dbReference>
<dbReference type="GO" id="GO:0005737">
    <property type="term" value="C:cytoplasm"/>
    <property type="evidence" value="ECO:0000318"/>
    <property type="project" value="GO_Central"/>
</dbReference>
<keyword evidence="2" id="KW-0519">Myristate</keyword>
<evidence type="ECO:0000256" key="8">
    <source>
        <dbReference type="ARBA" id="ARBA00023288"/>
    </source>
</evidence>